<comment type="caution">
    <text evidence="2">The sequence shown here is derived from an EMBL/GenBank/DDBJ whole genome shotgun (WGS) entry which is preliminary data.</text>
</comment>
<name>A0ABP2EC07_YERMW</name>
<proteinExistence type="predicted"/>
<protein>
    <submittedName>
        <fullName evidence="2">Uncharacterized protein</fullName>
    </submittedName>
</protein>
<feature type="transmembrane region" description="Helical" evidence="1">
    <location>
        <begin position="6"/>
        <end position="23"/>
    </location>
</feature>
<evidence type="ECO:0000256" key="1">
    <source>
        <dbReference type="SAM" id="Phobius"/>
    </source>
</evidence>
<evidence type="ECO:0000313" key="3">
    <source>
        <dbReference type="Proteomes" id="UP000003027"/>
    </source>
</evidence>
<reference evidence="2" key="1">
    <citation type="submission" date="2008-12" db="EMBL/GenBank/DDBJ databases">
        <title>Annotation of the Yersinia mollaretii ATCC 43969 genome.</title>
        <authorList>
            <person name="Read T.D."/>
            <person name="Akmal A."/>
            <person name="Bishop-Lilly K."/>
            <person name="Chen P.E."/>
            <person name="Cook C."/>
            <person name="Kiley M.P."/>
            <person name="Lentz S."/>
            <person name="Mateczun A."/>
            <person name="Nagarajan N."/>
            <person name="Nolan N."/>
            <person name="Osborne B.I."/>
            <person name="Pop M."/>
            <person name="Sozhamannan S."/>
            <person name="Stewart A.C."/>
            <person name="Sulakvelidze A."/>
            <person name="Thomason B."/>
            <person name="Willner K."/>
            <person name="Zwick M.E."/>
        </authorList>
    </citation>
    <scope>NUCLEOTIDE SEQUENCE [LARGE SCALE GENOMIC DNA]</scope>
    <source>
        <strain evidence="2">ATCC 43969</strain>
    </source>
</reference>
<keyword evidence="3" id="KW-1185">Reference proteome</keyword>
<evidence type="ECO:0000313" key="2">
    <source>
        <dbReference type="EMBL" id="EEQ09952.1"/>
    </source>
</evidence>
<keyword evidence="1" id="KW-1133">Transmembrane helix</keyword>
<dbReference type="Proteomes" id="UP000003027">
    <property type="component" value="Unassembled WGS sequence"/>
</dbReference>
<dbReference type="EMBL" id="AALD02000027">
    <property type="protein sequence ID" value="EEQ09952.1"/>
    <property type="molecule type" value="Genomic_DNA"/>
</dbReference>
<keyword evidence="1" id="KW-0472">Membrane</keyword>
<sequence>MEMIQLHLVVIIYYSVSIIYYILTELSDVFHNKFKDARVFVSWLGAGVLNNNF</sequence>
<accession>A0ABP2EC07</accession>
<organism evidence="2 3">
    <name type="scientific">Yersinia mollaretii (strain ATCC 43969 / DSM 18520 / CIP 103324 / CNY 7263 / WAIP 204)</name>
    <dbReference type="NCBI Taxonomy" id="349967"/>
    <lineage>
        <taxon>Bacteria</taxon>
        <taxon>Pseudomonadati</taxon>
        <taxon>Pseudomonadota</taxon>
        <taxon>Gammaproteobacteria</taxon>
        <taxon>Enterobacterales</taxon>
        <taxon>Yersiniaceae</taxon>
        <taxon>Yersinia</taxon>
    </lineage>
</organism>
<keyword evidence="1" id="KW-0812">Transmembrane</keyword>
<gene>
    <name evidence="2" type="ORF">ymoll0001_37000</name>
</gene>